<protein>
    <recommendedName>
        <fullName evidence="10">Sec-independent protein translocase protein TatA</fullName>
    </recommendedName>
</protein>
<keyword evidence="9 10" id="KW-0472">Membrane</keyword>
<dbReference type="InterPro" id="IPR006312">
    <property type="entry name" value="TatA/E"/>
</dbReference>
<keyword evidence="6 10" id="KW-0653">Protein transport</keyword>
<keyword evidence="5 10" id="KW-0812">Transmembrane</keyword>
<dbReference type="AlphaFoldDB" id="A0A7W6C3Z8"/>
<evidence type="ECO:0000256" key="10">
    <source>
        <dbReference type="HAMAP-Rule" id="MF_00236"/>
    </source>
</evidence>
<dbReference type="GO" id="GO:0008320">
    <property type="term" value="F:protein transmembrane transporter activity"/>
    <property type="evidence" value="ECO:0007669"/>
    <property type="project" value="UniProtKB-UniRule"/>
</dbReference>
<feature type="transmembrane region" description="Helical" evidence="10">
    <location>
        <begin position="6"/>
        <end position="25"/>
    </location>
</feature>
<keyword evidence="2 10" id="KW-0813">Transport</keyword>
<evidence type="ECO:0000256" key="1">
    <source>
        <dbReference type="ARBA" id="ARBA00004162"/>
    </source>
</evidence>
<dbReference type="RefSeq" id="WP_058736538.1">
    <property type="nucleotide sequence ID" value="NZ_JACIDY010000008.1"/>
</dbReference>
<keyword evidence="4" id="KW-0997">Cell inner membrane</keyword>
<comment type="caution">
    <text evidence="12">The sequence shown here is derived from an EMBL/GenBank/DDBJ whole genome shotgun (WGS) entry which is preliminary data.</text>
</comment>
<evidence type="ECO:0000256" key="4">
    <source>
        <dbReference type="ARBA" id="ARBA00022519"/>
    </source>
</evidence>
<dbReference type="HAMAP" id="MF_00236">
    <property type="entry name" value="TatA_E"/>
    <property type="match status" value="1"/>
</dbReference>
<name>A0A7W6C3Z8_9SPHN</name>
<dbReference type="InterPro" id="IPR003369">
    <property type="entry name" value="TatA/B/E"/>
</dbReference>
<dbReference type="PANTHER" id="PTHR42982">
    <property type="entry name" value="SEC-INDEPENDENT PROTEIN TRANSLOCASE PROTEIN TATA"/>
    <property type="match status" value="1"/>
</dbReference>
<feature type="compositionally biased region" description="Pro residues" evidence="11">
    <location>
        <begin position="51"/>
        <end position="84"/>
    </location>
</feature>
<evidence type="ECO:0000256" key="3">
    <source>
        <dbReference type="ARBA" id="ARBA00022475"/>
    </source>
</evidence>
<accession>A0A7W6C3Z8</accession>
<keyword evidence="13" id="KW-1185">Reference proteome</keyword>
<evidence type="ECO:0000313" key="13">
    <source>
        <dbReference type="Proteomes" id="UP000561459"/>
    </source>
</evidence>
<sequence>MGGLSLWHWIIVLLVVLILFGRGRISDIMGDFGKGIKSFKEGINEESGTRPAPPPAAPVPPAQIPPYPTAVEPPPAVTPTPAPVPGETKTGV</sequence>
<dbReference type="GO" id="GO:0033281">
    <property type="term" value="C:TAT protein transport complex"/>
    <property type="evidence" value="ECO:0007669"/>
    <property type="project" value="UniProtKB-UniRule"/>
</dbReference>
<dbReference type="Proteomes" id="UP000561459">
    <property type="component" value="Unassembled WGS sequence"/>
</dbReference>
<comment type="subcellular location">
    <subcellularLocation>
        <location evidence="1 10">Cell membrane</location>
        <topology evidence="1 10">Single-pass membrane protein</topology>
    </subcellularLocation>
</comment>
<evidence type="ECO:0000256" key="8">
    <source>
        <dbReference type="ARBA" id="ARBA00023010"/>
    </source>
</evidence>
<dbReference type="GO" id="GO:0043953">
    <property type="term" value="P:protein transport by the Tat complex"/>
    <property type="evidence" value="ECO:0007669"/>
    <property type="project" value="UniProtKB-UniRule"/>
</dbReference>
<proteinExistence type="inferred from homology"/>
<keyword evidence="3 10" id="KW-1003">Cell membrane</keyword>
<dbReference type="EMBL" id="JACIDY010000008">
    <property type="protein sequence ID" value="MBB3941244.1"/>
    <property type="molecule type" value="Genomic_DNA"/>
</dbReference>
<reference evidence="12 13" key="1">
    <citation type="submission" date="2020-08" db="EMBL/GenBank/DDBJ databases">
        <title>Genomic Encyclopedia of Type Strains, Phase IV (KMG-IV): sequencing the most valuable type-strain genomes for metagenomic binning, comparative biology and taxonomic classification.</title>
        <authorList>
            <person name="Goeker M."/>
        </authorList>
    </citation>
    <scope>NUCLEOTIDE SEQUENCE [LARGE SCALE GENOMIC DNA]</scope>
    <source>
        <strain evidence="12 13">DSM 27568</strain>
    </source>
</reference>
<evidence type="ECO:0000256" key="11">
    <source>
        <dbReference type="SAM" id="MobiDB-lite"/>
    </source>
</evidence>
<dbReference type="NCBIfam" id="TIGR01411">
    <property type="entry name" value="tatAE"/>
    <property type="match status" value="1"/>
</dbReference>
<evidence type="ECO:0000256" key="9">
    <source>
        <dbReference type="ARBA" id="ARBA00023136"/>
    </source>
</evidence>
<evidence type="ECO:0000256" key="6">
    <source>
        <dbReference type="ARBA" id="ARBA00022927"/>
    </source>
</evidence>
<keyword evidence="8 10" id="KW-0811">Translocation</keyword>
<feature type="region of interest" description="Disordered" evidence="11">
    <location>
        <begin position="43"/>
        <end position="92"/>
    </location>
</feature>
<evidence type="ECO:0000256" key="5">
    <source>
        <dbReference type="ARBA" id="ARBA00022692"/>
    </source>
</evidence>
<keyword evidence="7 10" id="KW-1133">Transmembrane helix</keyword>
<dbReference type="Pfam" id="PF02416">
    <property type="entry name" value="TatA_B_E"/>
    <property type="match status" value="1"/>
</dbReference>
<dbReference type="NCBIfam" id="NF001940">
    <property type="entry name" value="PRK00720.1"/>
    <property type="match status" value="1"/>
</dbReference>
<evidence type="ECO:0000313" key="12">
    <source>
        <dbReference type="EMBL" id="MBB3941244.1"/>
    </source>
</evidence>
<evidence type="ECO:0000256" key="2">
    <source>
        <dbReference type="ARBA" id="ARBA00022448"/>
    </source>
</evidence>
<dbReference type="Gene3D" id="1.20.5.3310">
    <property type="match status" value="1"/>
</dbReference>
<organism evidence="12 13">
    <name type="scientific">Novosphingobium fluoreni</name>
    <dbReference type="NCBI Taxonomy" id="1391222"/>
    <lineage>
        <taxon>Bacteria</taxon>
        <taxon>Pseudomonadati</taxon>
        <taxon>Pseudomonadota</taxon>
        <taxon>Alphaproteobacteria</taxon>
        <taxon>Sphingomonadales</taxon>
        <taxon>Sphingomonadaceae</taxon>
        <taxon>Novosphingobium</taxon>
    </lineage>
</organism>
<comment type="subunit">
    <text evidence="10">The Tat system comprises two distinct complexes: a TatABC complex, containing multiple copies of TatA, TatB and TatC subunits, and a separate TatA complex, containing only TatA subunits. Substrates initially bind to the TatABC complex, which probably triggers association of the separate TatA complex to form the active translocon.</text>
</comment>
<gene>
    <name evidence="10" type="primary">tatA</name>
    <name evidence="12" type="ORF">GGR39_002920</name>
</gene>
<evidence type="ECO:0000256" key="7">
    <source>
        <dbReference type="ARBA" id="ARBA00022989"/>
    </source>
</evidence>
<comment type="function">
    <text evidence="10">Part of the twin-arginine translocation (Tat) system that transports large folded proteins containing a characteristic twin-arginine motif in their signal peptide across membranes. TatA could form the protein-conducting channel of the Tat system.</text>
</comment>
<comment type="similarity">
    <text evidence="10">Belongs to the TatA/E family.</text>
</comment>
<dbReference type="PANTHER" id="PTHR42982:SF1">
    <property type="entry name" value="SEC-INDEPENDENT PROTEIN TRANSLOCASE PROTEIN TATA"/>
    <property type="match status" value="1"/>
</dbReference>